<dbReference type="EMBL" id="CM047586">
    <property type="protein sequence ID" value="KAI9909692.1"/>
    <property type="molecule type" value="Genomic_DNA"/>
</dbReference>
<protein>
    <submittedName>
        <fullName evidence="1">Uncharacterized protein</fullName>
    </submittedName>
</protein>
<sequence>MHGHHCSILTAEPNTPSADSHHSSTIRNVKNLDGVFQFMVRFEILLEGGHVMWDDALLSSSHISFFPCVPKCDLISVPLKPRRTLKLFVTSLIPQRTKRLRRARFRSVVVKLVDVPHTNSALVEKVARIRKRFVPLRDKAGHKEFECPSRL</sequence>
<evidence type="ECO:0000313" key="1">
    <source>
        <dbReference type="EMBL" id="KAI9909692.1"/>
    </source>
</evidence>
<accession>A0ACC0VTT1</accession>
<reference evidence="1 2" key="1">
    <citation type="journal article" date="2022" name="bioRxiv">
        <title>The genome of the oomycete Peronosclerospora sorghi, a cosmopolitan pathogen of maize and sorghum, is inflated with dispersed pseudogenes.</title>
        <authorList>
            <person name="Fletcher K."/>
            <person name="Martin F."/>
            <person name="Isakeit T."/>
            <person name="Cavanaugh K."/>
            <person name="Magill C."/>
            <person name="Michelmore R."/>
        </authorList>
    </citation>
    <scope>NUCLEOTIDE SEQUENCE [LARGE SCALE GENOMIC DNA]</scope>
    <source>
        <strain evidence="1">P6</strain>
    </source>
</reference>
<keyword evidence="2" id="KW-1185">Reference proteome</keyword>
<comment type="caution">
    <text evidence="1">The sequence shown here is derived from an EMBL/GenBank/DDBJ whole genome shotgun (WGS) entry which is preliminary data.</text>
</comment>
<organism evidence="1 2">
    <name type="scientific">Peronosclerospora sorghi</name>
    <dbReference type="NCBI Taxonomy" id="230839"/>
    <lineage>
        <taxon>Eukaryota</taxon>
        <taxon>Sar</taxon>
        <taxon>Stramenopiles</taxon>
        <taxon>Oomycota</taxon>
        <taxon>Peronosporomycetes</taxon>
        <taxon>Peronosporales</taxon>
        <taxon>Peronosporaceae</taxon>
        <taxon>Peronosclerospora</taxon>
    </lineage>
</organism>
<proteinExistence type="predicted"/>
<evidence type="ECO:0000313" key="2">
    <source>
        <dbReference type="Proteomes" id="UP001163321"/>
    </source>
</evidence>
<dbReference type="Proteomes" id="UP001163321">
    <property type="component" value="Chromosome 7"/>
</dbReference>
<name>A0ACC0VTT1_9STRA</name>
<gene>
    <name evidence="1" type="ORF">PsorP6_014645</name>
</gene>